<feature type="region of interest" description="Disordered" evidence="2">
    <location>
        <begin position="1"/>
        <end position="25"/>
    </location>
</feature>
<dbReference type="AlphaFoldDB" id="A0A6A6U2P8"/>
<comment type="similarity">
    <text evidence="1">Belongs to the UPF0145 family.</text>
</comment>
<sequence length="140" mass="15023">MFSSKHGKASEEQVKPQSDALAGKLPHFTDTHGVITTTMNDLPGYRIIKVLGTVYGLCVRSRNIGANLASGFKSLAGGELGYLTNMLYTGRNQAVDRLVGETMGRDGNAIIAMRFESSEVGGFSQVCAYGTACLVERIEE</sequence>
<evidence type="ECO:0000313" key="4">
    <source>
        <dbReference type="Proteomes" id="UP000799302"/>
    </source>
</evidence>
<proteinExistence type="inferred from homology"/>
<gene>
    <name evidence="3" type="ORF">BT63DRAFT_429145</name>
</gene>
<accession>A0A6A6U2P8</accession>
<name>A0A6A6U2P8_9PEZI</name>
<dbReference type="PANTHER" id="PTHR34068:SF2">
    <property type="entry name" value="UPF0145 PROTEIN SCO3412"/>
    <property type="match status" value="1"/>
</dbReference>
<dbReference type="PANTHER" id="PTHR34068">
    <property type="entry name" value="UPF0145 PROTEIN YBJQ"/>
    <property type="match status" value="1"/>
</dbReference>
<evidence type="ECO:0000256" key="1">
    <source>
        <dbReference type="ARBA" id="ARBA00010751"/>
    </source>
</evidence>
<dbReference type="OrthoDB" id="68104at2759"/>
<evidence type="ECO:0000313" key="3">
    <source>
        <dbReference type="EMBL" id="KAF2665224.1"/>
    </source>
</evidence>
<dbReference type="InterPro" id="IPR035439">
    <property type="entry name" value="UPF0145_dom_sf"/>
</dbReference>
<dbReference type="EMBL" id="MU004241">
    <property type="protein sequence ID" value="KAF2665224.1"/>
    <property type="molecule type" value="Genomic_DNA"/>
</dbReference>
<dbReference type="SUPFAM" id="SSF117782">
    <property type="entry name" value="YbjQ-like"/>
    <property type="match status" value="1"/>
</dbReference>
<organism evidence="3 4">
    <name type="scientific">Microthyrium microscopicum</name>
    <dbReference type="NCBI Taxonomy" id="703497"/>
    <lineage>
        <taxon>Eukaryota</taxon>
        <taxon>Fungi</taxon>
        <taxon>Dikarya</taxon>
        <taxon>Ascomycota</taxon>
        <taxon>Pezizomycotina</taxon>
        <taxon>Dothideomycetes</taxon>
        <taxon>Dothideomycetes incertae sedis</taxon>
        <taxon>Microthyriales</taxon>
        <taxon>Microthyriaceae</taxon>
        <taxon>Microthyrium</taxon>
    </lineage>
</organism>
<reference evidence="3" key="1">
    <citation type="journal article" date="2020" name="Stud. Mycol.">
        <title>101 Dothideomycetes genomes: a test case for predicting lifestyles and emergence of pathogens.</title>
        <authorList>
            <person name="Haridas S."/>
            <person name="Albert R."/>
            <person name="Binder M."/>
            <person name="Bloem J."/>
            <person name="Labutti K."/>
            <person name="Salamov A."/>
            <person name="Andreopoulos B."/>
            <person name="Baker S."/>
            <person name="Barry K."/>
            <person name="Bills G."/>
            <person name="Bluhm B."/>
            <person name="Cannon C."/>
            <person name="Castanera R."/>
            <person name="Culley D."/>
            <person name="Daum C."/>
            <person name="Ezra D."/>
            <person name="Gonzalez J."/>
            <person name="Henrissat B."/>
            <person name="Kuo A."/>
            <person name="Liang C."/>
            <person name="Lipzen A."/>
            <person name="Lutzoni F."/>
            <person name="Magnuson J."/>
            <person name="Mondo S."/>
            <person name="Nolan M."/>
            <person name="Ohm R."/>
            <person name="Pangilinan J."/>
            <person name="Park H.-J."/>
            <person name="Ramirez L."/>
            <person name="Alfaro M."/>
            <person name="Sun H."/>
            <person name="Tritt A."/>
            <person name="Yoshinaga Y."/>
            <person name="Zwiers L.-H."/>
            <person name="Turgeon B."/>
            <person name="Goodwin S."/>
            <person name="Spatafora J."/>
            <person name="Crous P."/>
            <person name="Grigoriev I."/>
        </authorList>
    </citation>
    <scope>NUCLEOTIDE SEQUENCE</scope>
    <source>
        <strain evidence="3">CBS 115976</strain>
    </source>
</reference>
<dbReference type="InterPro" id="IPR002765">
    <property type="entry name" value="UPF0145_YbjQ-like"/>
</dbReference>
<dbReference type="Pfam" id="PF01906">
    <property type="entry name" value="YbjQ_1"/>
    <property type="match status" value="1"/>
</dbReference>
<protein>
    <submittedName>
        <fullName evidence="3">YjfJ-like protein</fullName>
    </submittedName>
</protein>
<keyword evidence="4" id="KW-1185">Reference proteome</keyword>
<dbReference type="HAMAP" id="MF_00338">
    <property type="entry name" value="UPF0145"/>
    <property type="match status" value="1"/>
</dbReference>
<dbReference type="Gene3D" id="3.30.110.70">
    <property type="entry name" value="Hypothetical protein apc22750. Chain B"/>
    <property type="match status" value="1"/>
</dbReference>
<evidence type="ECO:0000256" key="2">
    <source>
        <dbReference type="SAM" id="MobiDB-lite"/>
    </source>
</evidence>
<dbReference type="Proteomes" id="UP000799302">
    <property type="component" value="Unassembled WGS sequence"/>
</dbReference>